<dbReference type="KEGG" id="epe:CI789_23065"/>
<proteinExistence type="predicted"/>
<dbReference type="OrthoDB" id="6556142at2"/>
<keyword evidence="1" id="KW-1133">Transmembrane helix</keyword>
<keyword evidence="1" id="KW-0812">Transmembrane</keyword>
<feature type="transmembrane region" description="Helical" evidence="1">
    <location>
        <begin position="25"/>
        <end position="42"/>
    </location>
</feature>
<protein>
    <submittedName>
        <fullName evidence="2">Uncharacterized protein</fullName>
    </submittedName>
</protein>
<comment type="caution">
    <text evidence="2">The sequence shown here is derived from an EMBL/GenBank/DDBJ whole genome shotgun (WGS) entry which is preliminary data.</text>
</comment>
<gene>
    <name evidence="2" type="ORF">EpCFBP13511_23475</name>
</gene>
<accession>A0A3S7TH68</accession>
<sequence>MDAIRTFFLRMSRADRLSPEQRKNIGEYLLLGSSLFIVPLLFLDNPGIVVKVVLQLLWALTIAAGAMLAHVQKKKPD</sequence>
<evidence type="ECO:0000256" key="1">
    <source>
        <dbReference type="SAM" id="Phobius"/>
    </source>
</evidence>
<dbReference type="Proteomes" id="UP000306393">
    <property type="component" value="Unassembled WGS sequence"/>
</dbReference>
<keyword evidence="1" id="KW-0472">Membrane</keyword>
<evidence type="ECO:0000313" key="3">
    <source>
        <dbReference type="Proteomes" id="UP000306393"/>
    </source>
</evidence>
<reference evidence="2 3" key="1">
    <citation type="journal article" date="2019" name="Sci. Rep.">
        <title>Differences in resource use lead to coexistence of seed-transmitted microbial populations.</title>
        <authorList>
            <person name="Torres-Cortes G."/>
            <person name="Garcia B.J."/>
            <person name="Compant S."/>
            <person name="Rezki S."/>
            <person name="Jones P."/>
            <person name="Preveaux A."/>
            <person name="Briand M."/>
            <person name="Roulet A."/>
            <person name="Bouchez O."/>
            <person name="Jacobson D."/>
            <person name="Barret M."/>
        </authorList>
    </citation>
    <scope>NUCLEOTIDE SEQUENCE [LARGE SCALE GENOMIC DNA]</scope>
    <source>
        <strain evidence="2 3">CFBP13511</strain>
    </source>
</reference>
<dbReference type="EMBL" id="QGAC01000044">
    <property type="protein sequence ID" value="TKJ82900.1"/>
    <property type="molecule type" value="Genomic_DNA"/>
</dbReference>
<dbReference type="RefSeq" id="WP_118666094.1">
    <property type="nucleotide sequence ID" value="NZ_CP022726.1"/>
</dbReference>
<organism evidence="2 3">
    <name type="scientific">Erwinia persicina</name>
    <dbReference type="NCBI Taxonomy" id="55211"/>
    <lineage>
        <taxon>Bacteria</taxon>
        <taxon>Pseudomonadati</taxon>
        <taxon>Pseudomonadota</taxon>
        <taxon>Gammaproteobacteria</taxon>
        <taxon>Enterobacterales</taxon>
        <taxon>Erwiniaceae</taxon>
        <taxon>Erwinia</taxon>
    </lineage>
</organism>
<dbReference type="AlphaFoldDB" id="A0A3S7TH68"/>
<name>A0A3S7TH68_9GAMM</name>
<feature type="transmembrane region" description="Helical" evidence="1">
    <location>
        <begin position="48"/>
        <end position="71"/>
    </location>
</feature>
<evidence type="ECO:0000313" key="2">
    <source>
        <dbReference type="EMBL" id="TKJ82900.1"/>
    </source>
</evidence>